<dbReference type="PANTHER" id="PTHR43217:SF2">
    <property type="entry name" value="SUCCINATE-SEMIALDEHYDE DEHYDROGENASE [NADP(+)]"/>
    <property type="match status" value="1"/>
</dbReference>
<dbReference type="OrthoDB" id="6882680at2"/>
<comment type="similarity">
    <text evidence="1">Belongs to the aldehyde dehydrogenase family.</text>
</comment>
<dbReference type="InterPro" id="IPR015590">
    <property type="entry name" value="Aldehyde_DH_dom"/>
</dbReference>
<sequence>MSYRTTNPATNEVEREFALVAEAEIETAIATADAEYRIWSARPLAERVSIIKRVAEIYRERRDELAEIISREMGKPIAFGRGEVGISADIFDYYANNAETFLEDEELTVASGGRALVRTAPIGVLLGIMPWNYPYYQVARFAAPNLLLGNTIILKHASNCPESAAAIAQIFEDAGLPAGAYINLYVSSRQVPAIIADDRVQGVSITGSEAAGRAVAEVAGRHLKKCVTELGGNDPYIVLSTDDLDGAVKGAVLGRMANGGQACNASKRAIVVDDLYDDFVEKYVARMAKMIPGDPLDNGTRFGPLASSGAVDELIEIIDDAVAKGATLHTGGKRIDRPGAWMEATVLTDVTPEMRAYHEEMFGPVGVIYRVDGEQAAIDLANDSPYGLGSSVTTTDPEQADRVANALETGMVVFDGPGDSEPDLPFGGVKASGIGRELARFGMEEFANKKLLRWRA</sequence>
<dbReference type="InterPro" id="IPR044148">
    <property type="entry name" value="ALDH_GabD1-like"/>
</dbReference>
<evidence type="ECO:0000256" key="3">
    <source>
        <dbReference type="ARBA" id="ARBA00023002"/>
    </source>
</evidence>
<feature type="domain" description="Aldehyde dehydrogenase" evidence="4">
    <location>
        <begin position="3"/>
        <end position="450"/>
    </location>
</feature>
<dbReference type="FunFam" id="3.40.605.10:FF:000012">
    <property type="entry name" value="NAD-dependent succinate-semialdehyde dehydrogenase"/>
    <property type="match status" value="1"/>
</dbReference>
<dbReference type="CDD" id="cd07100">
    <property type="entry name" value="ALDH_SSADH1_GabD1"/>
    <property type="match status" value="1"/>
</dbReference>
<dbReference type="SUPFAM" id="SSF53720">
    <property type="entry name" value="ALDH-like"/>
    <property type="match status" value="1"/>
</dbReference>
<protein>
    <submittedName>
        <fullName evidence="5">NAD-dependent succinate-semialdehyde dehydrogenase</fullName>
    </submittedName>
</protein>
<evidence type="ECO:0000256" key="1">
    <source>
        <dbReference type="ARBA" id="ARBA00009986"/>
    </source>
</evidence>
<dbReference type="InterPro" id="IPR047110">
    <property type="entry name" value="GABD/Sad-like"/>
</dbReference>
<name>A0A3P3W154_9MICO</name>
<evidence type="ECO:0000313" key="6">
    <source>
        <dbReference type="Proteomes" id="UP000274391"/>
    </source>
</evidence>
<reference evidence="5 6" key="1">
    <citation type="submission" date="2018-11" db="EMBL/GenBank/DDBJ databases">
        <title>YIM 102482-1 draft genome.</title>
        <authorList>
            <person name="Li G."/>
            <person name="Jiang Y."/>
        </authorList>
    </citation>
    <scope>NUCLEOTIDE SEQUENCE [LARGE SCALE GENOMIC DNA]</scope>
    <source>
        <strain evidence="5 6">YIM 102482-1</strain>
    </source>
</reference>
<dbReference type="InterPro" id="IPR016161">
    <property type="entry name" value="Ald_DH/histidinol_DH"/>
</dbReference>
<dbReference type="FunFam" id="3.40.309.10:FF:000009">
    <property type="entry name" value="Aldehyde dehydrogenase A"/>
    <property type="match status" value="1"/>
</dbReference>
<accession>A0A3P3W154</accession>
<proteinExistence type="inferred from homology"/>
<evidence type="ECO:0000313" key="5">
    <source>
        <dbReference type="EMBL" id="RRJ87616.1"/>
    </source>
</evidence>
<dbReference type="RefSeq" id="WP_124970736.1">
    <property type="nucleotide sequence ID" value="NZ_RQVS01000004.1"/>
</dbReference>
<comment type="caution">
    <text evidence="5">The sequence shown here is derived from an EMBL/GenBank/DDBJ whole genome shotgun (WGS) entry which is preliminary data.</text>
</comment>
<dbReference type="AlphaFoldDB" id="A0A3P3W154"/>
<dbReference type="Pfam" id="PF00171">
    <property type="entry name" value="Aldedh"/>
    <property type="match status" value="1"/>
</dbReference>
<dbReference type="Gene3D" id="3.40.605.10">
    <property type="entry name" value="Aldehyde Dehydrogenase, Chain A, domain 1"/>
    <property type="match status" value="1"/>
</dbReference>
<dbReference type="GO" id="GO:0004777">
    <property type="term" value="F:succinate-semialdehyde dehydrogenase (NAD+) activity"/>
    <property type="evidence" value="ECO:0007669"/>
    <property type="project" value="TreeGrafter"/>
</dbReference>
<keyword evidence="2" id="KW-0521">NADP</keyword>
<dbReference type="PANTHER" id="PTHR43217">
    <property type="entry name" value="SUCCINATE SEMIALDEHYDE DEHYDROGENASE [NAD(P)+] SAD"/>
    <property type="match status" value="1"/>
</dbReference>
<dbReference type="InterPro" id="IPR016162">
    <property type="entry name" value="Ald_DH_N"/>
</dbReference>
<keyword evidence="6" id="KW-1185">Reference proteome</keyword>
<organism evidence="5 6">
    <name type="scientific">Gulosibacter macacae</name>
    <dbReference type="NCBI Taxonomy" id="2488791"/>
    <lineage>
        <taxon>Bacteria</taxon>
        <taxon>Bacillati</taxon>
        <taxon>Actinomycetota</taxon>
        <taxon>Actinomycetes</taxon>
        <taxon>Micrococcales</taxon>
        <taxon>Microbacteriaceae</taxon>
        <taxon>Gulosibacter</taxon>
    </lineage>
</organism>
<evidence type="ECO:0000259" key="4">
    <source>
        <dbReference type="Pfam" id="PF00171"/>
    </source>
</evidence>
<dbReference type="Proteomes" id="UP000274391">
    <property type="component" value="Unassembled WGS sequence"/>
</dbReference>
<dbReference type="EMBL" id="RQVS01000004">
    <property type="protein sequence ID" value="RRJ87616.1"/>
    <property type="molecule type" value="Genomic_DNA"/>
</dbReference>
<gene>
    <name evidence="5" type="ORF">EG850_04765</name>
</gene>
<dbReference type="Gene3D" id="3.40.309.10">
    <property type="entry name" value="Aldehyde Dehydrogenase, Chain A, domain 2"/>
    <property type="match status" value="1"/>
</dbReference>
<evidence type="ECO:0000256" key="2">
    <source>
        <dbReference type="ARBA" id="ARBA00022857"/>
    </source>
</evidence>
<dbReference type="GO" id="GO:0004030">
    <property type="term" value="F:aldehyde dehydrogenase [NAD(P)+] activity"/>
    <property type="evidence" value="ECO:0007669"/>
    <property type="project" value="InterPro"/>
</dbReference>
<dbReference type="InterPro" id="IPR016163">
    <property type="entry name" value="Ald_DH_C"/>
</dbReference>
<keyword evidence="3" id="KW-0560">Oxidoreductase</keyword>